<comment type="similarity">
    <text evidence="2">Belongs to the Mediator complex subunit 22 family.</text>
</comment>
<dbReference type="InterPro" id="IPR009332">
    <property type="entry name" value="Med22"/>
</dbReference>
<dbReference type="Pfam" id="PF06179">
    <property type="entry name" value="Med22"/>
    <property type="match status" value="1"/>
</dbReference>
<name>A0A367JFP2_RHIST</name>
<sequence>KFKVAQEGYQIESQAAQIVRSCESLLSLTNELKQFLLLNDAQTLAQLRKAQSEKLVESTTTIKSQVNLMKDELSKAVFDLETVYYRSLTDE</sequence>
<protein>
    <recommendedName>
        <fullName evidence="8">Mediator of RNA polymerase II transcription subunit 22</fullName>
    </recommendedName>
</protein>
<dbReference type="GO" id="GO:0003712">
    <property type="term" value="F:transcription coregulator activity"/>
    <property type="evidence" value="ECO:0007669"/>
    <property type="project" value="InterPro"/>
</dbReference>
<organism evidence="6 7">
    <name type="scientific">Rhizopus stolonifer</name>
    <name type="common">Rhizopus nigricans</name>
    <dbReference type="NCBI Taxonomy" id="4846"/>
    <lineage>
        <taxon>Eukaryota</taxon>
        <taxon>Fungi</taxon>
        <taxon>Fungi incertae sedis</taxon>
        <taxon>Mucoromycota</taxon>
        <taxon>Mucoromycotina</taxon>
        <taxon>Mucoromycetes</taxon>
        <taxon>Mucorales</taxon>
        <taxon>Mucorineae</taxon>
        <taxon>Rhizopodaceae</taxon>
        <taxon>Rhizopus</taxon>
    </lineage>
</organism>
<dbReference type="STRING" id="4846.A0A367JFP2"/>
<reference evidence="6 7" key="1">
    <citation type="journal article" date="2018" name="G3 (Bethesda)">
        <title>Phylogenetic and Phylogenomic Definition of Rhizopus Species.</title>
        <authorList>
            <person name="Gryganskyi A.P."/>
            <person name="Golan J."/>
            <person name="Dolatabadi S."/>
            <person name="Mondo S."/>
            <person name="Robb S."/>
            <person name="Idnurm A."/>
            <person name="Muszewska A."/>
            <person name="Steczkiewicz K."/>
            <person name="Masonjones S."/>
            <person name="Liao H.L."/>
            <person name="Gajdeczka M.T."/>
            <person name="Anike F."/>
            <person name="Vuek A."/>
            <person name="Anishchenko I.M."/>
            <person name="Voigt K."/>
            <person name="de Hoog G.S."/>
            <person name="Smith M.E."/>
            <person name="Heitman J."/>
            <person name="Vilgalys R."/>
            <person name="Stajich J.E."/>
        </authorList>
    </citation>
    <scope>NUCLEOTIDE SEQUENCE [LARGE SCALE GENOMIC DNA]</scope>
    <source>
        <strain evidence="6 7">LSU 92-RS-03</strain>
    </source>
</reference>
<dbReference type="EMBL" id="PJQM01003458">
    <property type="protein sequence ID" value="RCH88792.1"/>
    <property type="molecule type" value="Genomic_DNA"/>
</dbReference>
<keyword evidence="5" id="KW-0539">Nucleus</keyword>
<dbReference type="GO" id="GO:0016592">
    <property type="term" value="C:mediator complex"/>
    <property type="evidence" value="ECO:0007669"/>
    <property type="project" value="InterPro"/>
</dbReference>
<evidence type="ECO:0000256" key="3">
    <source>
        <dbReference type="ARBA" id="ARBA00023015"/>
    </source>
</evidence>
<evidence type="ECO:0000256" key="4">
    <source>
        <dbReference type="ARBA" id="ARBA00023163"/>
    </source>
</evidence>
<comment type="subcellular location">
    <subcellularLocation>
        <location evidence="1">Nucleus</location>
    </subcellularLocation>
</comment>
<evidence type="ECO:0000256" key="1">
    <source>
        <dbReference type="ARBA" id="ARBA00004123"/>
    </source>
</evidence>
<evidence type="ECO:0000313" key="6">
    <source>
        <dbReference type="EMBL" id="RCH88792.1"/>
    </source>
</evidence>
<keyword evidence="3" id="KW-0805">Transcription regulation</keyword>
<dbReference type="OrthoDB" id="203279at2759"/>
<keyword evidence="4" id="KW-0804">Transcription</keyword>
<gene>
    <name evidence="6" type="ORF">CU098_010507</name>
</gene>
<feature type="non-terminal residue" evidence="6">
    <location>
        <position position="1"/>
    </location>
</feature>
<evidence type="ECO:0000256" key="5">
    <source>
        <dbReference type="ARBA" id="ARBA00023242"/>
    </source>
</evidence>
<dbReference type="PANTHER" id="PTHR12434:SF6">
    <property type="entry name" value="MEDIATOR OF RNA POLYMERASE II TRANSCRIPTION SUBUNIT 22"/>
    <property type="match status" value="1"/>
</dbReference>
<evidence type="ECO:0000256" key="2">
    <source>
        <dbReference type="ARBA" id="ARBA00005942"/>
    </source>
</evidence>
<dbReference type="Proteomes" id="UP000253551">
    <property type="component" value="Unassembled WGS sequence"/>
</dbReference>
<accession>A0A367JFP2</accession>
<evidence type="ECO:0000313" key="7">
    <source>
        <dbReference type="Proteomes" id="UP000253551"/>
    </source>
</evidence>
<dbReference type="GO" id="GO:0006357">
    <property type="term" value="P:regulation of transcription by RNA polymerase II"/>
    <property type="evidence" value="ECO:0007669"/>
    <property type="project" value="InterPro"/>
</dbReference>
<evidence type="ECO:0008006" key="8">
    <source>
        <dbReference type="Google" id="ProtNLM"/>
    </source>
</evidence>
<dbReference type="PANTHER" id="PTHR12434">
    <property type="entry name" value="MEDIATOR OF RNA POLYMERASE II TRANSCRIPTION SUBUNIT 22"/>
    <property type="match status" value="1"/>
</dbReference>
<comment type="caution">
    <text evidence="6">The sequence shown here is derived from an EMBL/GenBank/DDBJ whole genome shotgun (WGS) entry which is preliminary data.</text>
</comment>
<proteinExistence type="inferred from homology"/>
<dbReference type="AlphaFoldDB" id="A0A367JFP2"/>
<keyword evidence="7" id="KW-1185">Reference proteome</keyword>